<feature type="domain" description="THAP-type" evidence="13">
    <location>
        <begin position="16"/>
        <end position="106"/>
    </location>
</feature>
<dbReference type="SUPFAM" id="SSF57716">
    <property type="entry name" value="Glucocorticoid receptor-like (DNA-binding domain)"/>
    <property type="match status" value="1"/>
</dbReference>
<dbReference type="Proteomes" id="UP000054359">
    <property type="component" value="Unassembled WGS sequence"/>
</dbReference>
<gene>
    <name evidence="14" type="ORF">X975_15340</name>
</gene>
<sequence>MIKIIYNSKKIYKGKKDNTYCCVPQCKSKGSTNPELSFHKFPRLTKSNDDVARWRRMKWICALRIGREITKRMCVCSKHFQKTDYVLPYILAERPRLKRTAVPSLFLPSASIDYDEELTSEKEIMEQDKRKLASEEMEKREFCEIKVLKEERNIAAEALLQLSDVNSDGNCA</sequence>
<evidence type="ECO:0000256" key="6">
    <source>
        <dbReference type="ARBA" id="ARBA00023015"/>
    </source>
</evidence>
<evidence type="ECO:0000256" key="3">
    <source>
        <dbReference type="ARBA" id="ARBA00022723"/>
    </source>
</evidence>
<keyword evidence="9" id="KW-0804">Transcription</keyword>
<evidence type="ECO:0000313" key="14">
    <source>
        <dbReference type="EMBL" id="KFM73741.1"/>
    </source>
</evidence>
<evidence type="ECO:0000256" key="1">
    <source>
        <dbReference type="ARBA" id="ARBA00004642"/>
    </source>
</evidence>
<evidence type="ECO:0000256" key="7">
    <source>
        <dbReference type="ARBA" id="ARBA00023054"/>
    </source>
</evidence>
<comment type="similarity">
    <text evidence="2">Belongs to the THAP1 family.</text>
</comment>
<evidence type="ECO:0000313" key="15">
    <source>
        <dbReference type="Proteomes" id="UP000054359"/>
    </source>
</evidence>
<name>A0A087U8Q2_STEMI</name>
<evidence type="ECO:0000256" key="5">
    <source>
        <dbReference type="ARBA" id="ARBA00022833"/>
    </source>
</evidence>
<evidence type="ECO:0000259" key="13">
    <source>
        <dbReference type="PROSITE" id="PS50950"/>
    </source>
</evidence>
<feature type="non-terminal residue" evidence="14">
    <location>
        <position position="172"/>
    </location>
</feature>
<dbReference type="OrthoDB" id="6538191at2759"/>
<keyword evidence="6" id="KW-0805">Transcription regulation</keyword>
<dbReference type="PANTHER" id="PTHR46600:SF1">
    <property type="entry name" value="THAP DOMAIN-CONTAINING PROTEIN 1"/>
    <property type="match status" value="1"/>
</dbReference>
<dbReference type="InterPro" id="IPR006612">
    <property type="entry name" value="THAP_Znf"/>
</dbReference>
<dbReference type="InterPro" id="IPR026516">
    <property type="entry name" value="THAP1/10"/>
</dbReference>
<keyword evidence="4 12" id="KW-0863">Zinc-finger</keyword>
<dbReference type="PANTHER" id="PTHR46600">
    <property type="entry name" value="THAP DOMAIN-CONTAINING"/>
    <property type="match status" value="1"/>
</dbReference>
<keyword evidence="5" id="KW-0862">Zinc</keyword>
<keyword evidence="15" id="KW-1185">Reference proteome</keyword>
<keyword evidence="7" id="KW-0175">Coiled coil</keyword>
<evidence type="ECO:0000256" key="10">
    <source>
        <dbReference type="ARBA" id="ARBA00023242"/>
    </source>
</evidence>
<dbReference type="EMBL" id="KK118740">
    <property type="protein sequence ID" value="KFM73741.1"/>
    <property type="molecule type" value="Genomic_DNA"/>
</dbReference>
<proteinExistence type="inferred from homology"/>
<evidence type="ECO:0000256" key="8">
    <source>
        <dbReference type="ARBA" id="ARBA00023125"/>
    </source>
</evidence>
<evidence type="ECO:0000256" key="2">
    <source>
        <dbReference type="ARBA" id="ARBA00006177"/>
    </source>
</evidence>
<keyword evidence="8 12" id="KW-0238">DNA-binding</keyword>
<evidence type="ECO:0000256" key="4">
    <source>
        <dbReference type="ARBA" id="ARBA00022771"/>
    </source>
</evidence>
<keyword evidence="10" id="KW-0539">Nucleus</keyword>
<keyword evidence="11" id="KW-0131">Cell cycle</keyword>
<accession>A0A087U8Q2</accession>
<reference evidence="14 15" key="1">
    <citation type="submission" date="2013-11" db="EMBL/GenBank/DDBJ databases">
        <title>Genome sequencing of Stegodyphus mimosarum.</title>
        <authorList>
            <person name="Bechsgaard J."/>
        </authorList>
    </citation>
    <scope>NUCLEOTIDE SEQUENCE [LARGE SCALE GENOMIC DNA]</scope>
</reference>
<evidence type="ECO:0000256" key="11">
    <source>
        <dbReference type="ARBA" id="ARBA00023306"/>
    </source>
</evidence>
<dbReference type="GO" id="GO:0008270">
    <property type="term" value="F:zinc ion binding"/>
    <property type="evidence" value="ECO:0007669"/>
    <property type="project" value="UniProtKB-KW"/>
</dbReference>
<evidence type="ECO:0000256" key="12">
    <source>
        <dbReference type="PROSITE-ProRule" id="PRU00309"/>
    </source>
</evidence>
<organism evidence="14 15">
    <name type="scientific">Stegodyphus mimosarum</name>
    <name type="common">African social velvet spider</name>
    <dbReference type="NCBI Taxonomy" id="407821"/>
    <lineage>
        <taxon>Eukaryota</taxon>
        <taxon>Metazoa</taxon>
        <taxon>Ecdysozoa</taxon>
        <taxon>Arthropoda</taxon>
        <taxon>Chelicerata</taxon>
        <taxon>Arachnida</taxon>
        <taxon>Araneae</taxon>
        <taxon>Araneomorphae</taxon>
        <taxon>Entelegynae</taxon>
        <taxon>Eresoidea</taxon>
        <taxon>Eresidae</taxon>
        <taxon>Stegodyphus</taxon>
    </lineage>
</organism>
<comment type="subcellular location">
    <subcellularLocation>
        <location evidence="1">Nucleus</location>
        <location evidence="1">Nucleoplasm</location>
    </subcellularLocation>
</comment>
<dbReference type="GO" id="GO:0005654">
    <property type="term" value="C:nucleoplasm"/>
    <property type="evidence" value="ECO:0007669"/>
    <property type="project" value="UniProtKB-SubCell"/>
</dbReference>
<dbReference type="AlphaFoldDB" id="A0A087U8Q2"/>
<dbReference type="PROSITE" id="PS50950">
    <property type="entry name" value="ZF_THAP"/>
    <property type="match status" value="1"/>
</dbReference>
<keyword evidence="3" id="KW-0479">Metal-binding</keyword>
<evidence type="ECO:0000256" key="9">
    <source>
        <dbReference type="ARBA" id="ARBA00023163"/>
    </source>
</evidence>
<dbReference type="SMART" id="SM00980">
    <property type="entry name" value="THAP"/>
    <property type="match status" value="1"/>
</dbReference>
<dbReference type="Pfam" id="PF05485">
    <property type="entry name" value="THAP"/>
    <property type="match status" value="1"/>
</dbReference>
<protein>
    <recommendedName>
        <fullName evidence="13">THAP-type domain-containing protein</fullName>
    </recommendedName>
</protein>
<dbReference type="GO" id="GO:0043565">
    <property type="term" value="F:sequence-specific DNA binding"/>
    <property type="evidence" value="ECO:0007669"/>
    <property type="project" value="InterPro"/>
</dbReference>